<feature type="compositionally biased region" description="Basic and acidic residues" evidence="1">
    <location>
        <begin position="132"/>
        <end position="146"/>
    </location>
</feature>
<feature type="compositionally biased region" description="Low complexity" evidence="1">
    <location>
        <begin position="118"/>
        <end position="128"/>
    </location>
</feature>
<proteinExistence type="predicted"/>
<dbReference type="OrthoDB" id="1928766at2759"/>
<feature type="region of interest" description="Disordered" evidence="1">
    <location>
        <begin position="1"/>
        <end position="29"/>
    </location>
</feature>
<evidence type="ECO:0000256" key="1">
    <source>
        <dbReference type="SAM" id="MobiDB-lite"/>
    </source>
</evidence>
<dbReference type="EMBL" id="OOIL02000215">
    <property type="protein sequence ID" value="VFQ62022.1"/>
    <property type="molecule type" value="Genomic_DNA"/>
</dbReference>
<feature type="compositionally biased region" description="Basic and acidic residues" evidence="1">
    <location>
        <begin position="103"/>
        <end position="117"/>
    </location>
</feature>
<feature type="compositionally biased region" description="Basic and acidic residues" evidence="1">
    <location>
        <begin position="262"/>
        <end position="271"/>
    </location>
</feature>
<sequence length="538" mass="58629">MVQTRSNIPTTSHVVGEENGPSSGNGTGGITSALDAVHVLFGMGVTVEQLQTAVAALSAIASAEYRPSSAWGARRLVCRLSTRSIAGKRRHAEESATSNARSARPERTDGRRDEQTQRRQSPTRTQKTNPSRARDCRAQVPSRDENALQPTHPADRDPVHSEGYVSSAASELLAVADQGLQRNDGPPRSSVLCLDGGGGNPRREDQALVAMFQAALPRGEVRKELRKNPPPTYQETLARAKFLALKKFDDAPDSEVAPAKRASVDSREDAKKRKKKKDYTAGPGMPSAGVYSVGAPVGTGRELALSPLPHMDTYAVSGGSKSSVNIMYEKTFQDLILSRKDLRLVRTPLSGFTGDSIEAEGVITVPVIVGDGAHKAKLKMEFMFVSINCAHNMILGQHGLEDLECVISPYYLCMKFPTPSGIEVARGDQRLARSCYVRNTKKLPRNETLVVHAQEEMRKQEMWPKAEPAEEVEEVQLDPHIPEQKVKIGASLTGNLQKHLVALLNTFSAIFAWEPRDMPGVDPKVICHRLAVNPCPGR</sequence>
<feature type="compositionally biased region" description="Polar residues" evidence="1">
    <location>
        <begin position="1"/>
        <end position="13"/>
    </location>
</feature>
<name>A0A484KIZ3_9ASTE</name>
<dbReference type="Proteomes" id="UP000595140">
    <property type="component" value="Unassembled WGS sequence"/>
</dbReference>
<keyword evidence="3" id="KW-1185">Reference proteome</keyword>
<reference evidence="2 3" key="1">
    <citation type="submission" date="2018-04" db="EMBL/GenBank/DDBJ databases">
        <authorList>
            <person name="Vogel A."/>
        </authorList>
    </citation>
    <scope>NUCLEOTIDE SEQUENCE [LARGE SCALE GENOMIC DNA]</scope>
</reference>
<accession>A0A484KIZ3</accession>
<evidence type="ECO:0000313" key="3">
    <source>
        <dbReference type="Proteomes" id="UP000595140"/>
    </source>
</evidence>
<dbReference type="AlphaFoldDB" id="A0A484KIZ3"/>
<protein>
    <submittedName>
        <fullName evidence="2">Uncharacterized protein</fullName>
    </submittedName>
</protein>
<feature type="region of interest" description="Disordered" evidence="1">
    <location>
        <begin position="87"/>
        <end position="164"/>
    </location>
</feature>
<feature type="region of interest" description="Disordered" evidence="1">
    <location>
        <begin position="254"/>
        <end position="285"/>
    </location>
</feature>
<dbReference type="PANTHER" id="PTHR33240:SF15">
    <property type="entry name" value="GAG-PRO-LIKE PROTEIN"/>
    <property type="match status" value="1"/>
</dbReference>
<gene>
    <name evidence="2" type="ORF">CCAM_LOCUS3798</name>
</gene>
<dbReference type="PANTHER" id="PTHR33240">
    <property type="entry name" value="OS08G0508500 PROTEIN"/>
    <property type="match status" value="1"/>
</dbReference>
<evidence type="ECO:0000313" key="2">
    <source>
        <dbReference type="EMBL" id="VFQ62022.1"/>
    </source>
</evidence>
<organism evidence="2 3">
    <name type="scientific">Cuscuta campestris</name>
    <dbReference type="NCBI Taxonomy" id="132261"/>
    <lineage>
        <taxon>Eukaryota</taxon>
        <taxon>Viridiplantae</taxon>
        <taxon>Streptophyta</taxon>
        <taxon>Embryophyta</taxon>
        <taxon>Tracheophyta</taxon>
        <taxon>Spermatophyta</taxon>
        <taxon>Magnoliopsida</taxon>
        <taxon>eudicotyledons</taxon>
        <taxon>Gunneridae</taxon>
        <taxon>Pentapetalae</taxon>
        <taxon>asterids</taxon>
        <taxon>lamiids</taxon>
        <taxon>Solanales</taxon>
        <taxon>Convolvulaceae</taxon>
        <taxon>Cuscuteae</taxon>
        <taxon>Cuscuta</taxon>
        <taxon>Cuscuta subgen. Grammica</taxon>
        <taxon>Cuscuta sect. Cleistogrammica</taxon>
    </lineage>
</organism>